<evidence type="ECO:0000259" key="1">
    <source>
        <dbReference type="Pfam" id="PF01498"/>
    </source>
</evidence>
<dbReference type="InterPro" id="IPR038717">
    <property type="entry name" value="Tc1-like_DDE_dom"/>
</dbReference>
<dbReference type="Pfam" id="PF13358">
    <property type="entry name" value="DDE_3"/>
    <property type="match status" value="1"/>
</dbReference>
<evidence type="ECO:0008006" key="9">
    <source>
        <dbReference type="Google" id="ProtNLM"/>
    </source>
</evidence>
<dbReference type="GO" id="GO:0015074">
    <property type="term" value="P:DNA integration"/>
    <property type="evidence" value="ECO:0007669"/>
    <property type="project" value="InterPro"/>
</dbReference>
<dbReference type="Proteomes" id="UP000460718">
    <property type="component" value="Unassembled WGS sequence"/>
</dbReference>
<evidence type="ECO:0000313" key="3">
    <source>
        <dbReference type="EMBL" id="KAE8974760.1"/>
    </source>
</evidence>
<dbReference type="OrthoDB" id="115694at2759"/>
<dbReference type="AlphaFoldDB" id="A0A6A3VUX4"/>
<dbReference type="InterPro" id="IPR036397">
    <property type="entry name" value="RNaseH_sf"/>
</dbReference>
<name>A0A6A3VUX4_9STRA</name>
<dbReference type="InterPro" id="IPR009057">
    <property type="entry name" value="Homeodomain-like_sf"/>
</dbReference>
<dbReference type="SUPFAM" id="SSF46689">
    <property type="entry name" value="Homeodomain-like"/>
    <property type="match status" value="1"/>
</dbReference>
<reference evidence="6 7" key="1">
    <citation type="submission" date="2018-08" db="EMBL/GenBank/DDBJ databases">
        <title>Genomic investigation of the strawberry pathogen Phytophthora fragariae indicates pathogenicity is determined by transcriptional variation in three key races.</title>
        <authorList>
            <person name="Adams T.M."/>
            <person name="Armitage A.D."/>
            <person name="Sobczyk M.K."/>
            <person name="Bates H.J."/>
            <person name="Dunwell J.M."/>
            <person name="Nellist C.F."/>
            <person name="Harrison R.J."/>
        </authorList>
    </citation>
    <scope>NUCLEOTIDE SEQUENCE [LARGE SCALE GENOMIC DNA]</scope>
    <source>
        <strain evidence="5 7">BC-1</strain>
        <strain evidence="4 6">NOV-27</strain>
        <strain evidence="3 8">SCRP245</strain>
    </source>
</reference>
<dbReference type="InterPro" id="IPR036388">
    <property type="entry name" value="WH-like_DNA-bd_sf"/>
</dbReference>
<evidence type="ECO:0000313" key="8">
    <source>
        <dbReference type="Proteomes" id="UP000460718"/>
    </source>
</evidence>
<gene>
    <name evidence="5" type="ORF">PF002_g25406</name>
    <name evidence="4" type="ORF">PF005_g26130</name>
    <name evidence="3" type="ORF">PF011_g24745</name>
</gene>
<keyword evidence="6" id="KW-1185">Reference proteome</keyword>
<evidence type="ECO:0000313" key="4">
    <source>
        <dbReference type="EMBL" id="KAE9173784.1"/>
    </source>
</evidence>
<dbReference type="Gene3D" id="1.10.10.10">
    <property type="entry name" value="Winged helix-like DNA-binding domain superfamily/Winged helix DNA-binding domain"/>
    <property type="match status" value="1"/>
</dbReference>
<organism evidence="4 6">
    <name type="scientific">Phytophthora fragariae</name>
    <dbReference type="NCBI Taxonomy" id="53985"/>
    <lineage>
        <taxon>Eukaryota</taxon>
        <taxon>Sar</taxon>
        <taxon>Stramenopiles</taxon>
        <taxon>Oomycota</taxon>
        <taxon>Peronosporomycetes</taxon>
        <taxon>Peronosporales</taxon>
        <taxon>Peronosporaceae</taxon>
        <taxon>Phytophthora</taxon>
    </lineage>
</organism>
<feature type="domain" description="Tc1-like transposase DDE" evidence="2">
    <location>
        <begin position="161"/>
        <end position="280"/>
    </location>
</feature>
<evidence type="ECO:0000313" key="5">
    <source>
        <dbReference type="EMBL" id="KAE9188083.1"/>
    </source>
</evidence>
<dbReference type="Pfam" id="PF01498">
    <property type="entry name" value="HTH_Tnp_Tc3_2"/>
    <property type="match status" value="1"/>
</dbReference>
<dbReference type="Proteomes" id="UP000440367">
    <property type="component" value="Unassembled WGS sequence"/>
</dbReference>
<dbReference type="InterPro" id="IPR002492">
    <property type="entry name" value="Transposase_Tc1-like"/>
</dbReference>
<feature type="domain" description="Transposase Tc1-like" evidence="1">
    <location>
        <begin position="70"/>
        <end position="140"/>
    </location>
</feature>
<proteinExistence type="predicted"/>
<evidence type="ECO:0000313" key="7">
    <source>
        <dbReference type="Proteomes" id="UP000440367"/>
    </source>
</evidence>
<dbReference type="Gene3D" id="3.30.420.10">
    <property type="entry name" value="Ribonuclease H-like superfamily/Ribonuclease H"/>
    <property type="match status" value="1"/>
</dbReference>
<sequence>MGRQRHQYSHDLRVLFVQKHHRGLGYKKIAKILEMSAGSVRNIVKYYKKHGHSVVSPRSGRKKITDVRQDRRIVREVEANRFVSATRLAVQVEANIGRKISAWTIRARIHAAGLNGRTARKNPYLSKKHRRARLAYAKKYDHLTAEQFFLLTKPGSSSMGRLAVYRGRQFVMVWASICGNGVGTLHICSESVTGEYYRHVLRSEIPVTRLLNGLPPATAFVQDNAPAHRAKLTKKCAKELNLEDLGYPAQSPDLNPIENVWAAMKRELNRTPATSLDDLKLKLRSVWADLDDTMIRKCVRSMPKRLDSVIKGA</sequence>
<dbReference type="PANTHER" id="PTHR46068">
    <property type="entry name" value="PROTEIN CBG27172"/>
    <property type="match status" value="1"/>
</dbReference>
<dbReference type="EMBL" id="QXGB01002956">
    <property type="protein sequence ID" value="KAE9173784.1"/>
    <property type="molecule type" value="Genomic_DNA"/>
</dbReference>
<protein>
    <recommendedName>
        <fullName evidence="9">Tc1-like transposase DDE domain-containing protein</fullName>
    </recommendedName>
</protein>
<evidence type="ECO:0000313" key="6">
    <source>
        <dbReference type="Proteomes" id="UP000433483"/>
    </source>
</evidence>
<accession>A0A6A3VUX4</accession>
<dbReference type="EMBL" id="QXGD01002478">
    <property type="protein sequence ID" value="KAE9188083.1"/>
    <property type="molecule type" value="Genomic_DNA"/>
</dbReference>
<dbReference type="GO" id="GO:0003677">
    <property type="term" value="F:DNA binding"/>
    <property type="evidence" value="ECO:0007669"/>
    <property type="project" value="InterPro"/>
</dbReference>
<comment type="caution">
    <text evidence="4">The sequence shown here is derived from an EMBL/GenBank/DDBJ whole genome shotgun (WGS) entry which is preliminary data.</text>
</comment>
<dbReference type="Proteomes" id="UP000433483">
    <property type="component" value="Unassembled WGS sequence"/>
</dbReference>
<dbReference type="EMBL" id="QXFW01002868">
    <property type="protein sequence ID" value="KAE8974760.1"/>
    <property type="molecule type" value="Genomic_DNA"/>
</dbReference>
<dbReference type="PANTHER" id="PTHR46068:SF1">
    <property type="entry name" value="TRANSPOSASE IS30-LIKE HTH DOMAIN-CONTAINING PROTEIN"/>
    <property type="match status" value="1"/>
</dbReference>
<dbReference type="GO" id="GO:0006313">
    <property type="term" value="P:DNA transposition"/>
    <property type="evidence" value="ECO:0007669"/>
    <property type="project" value="InterPro"/>
</dbReference>
<evidence type="ECO:0000259" key="2">
    <source>
        <dbReference type="Pfam" id="PF13358"/>
    </source>
</evidence>